<keyword evidence="3" id="KW-0597">Phosphoprotein</keyword>
<reference evidence="9" key="2">
    <citation type="submission" date="2021-04" db="EMBL/GenBank/DDBJ databases">
        <authorList>
            <person name="Gilroy R."/>
        </authorList>
    </citation>
    <scope>NUCLEOTIDE SEQUENCE</scope>
    <source>
        <strain evidence="9">CHK187-11901</strain>
    </source>
</reference>
<sequence>MESRCCLMHRLKKAVRASVVLLSLLFYVFGLHVHYVNRTVTAIGALKDSEPEVQQQALHYIMSGEMSTRDGEYVLMKNGYHRGGKRFLLLDPYVIAYTAIYITIVFIVIKKIKKSSQKKSYMLEAELSYLKEELEHFLYSSEITRKDQYAECNYILDRLEQRVYDVNELNETELNKMITFHQDIIHQINTPLNTIKLIIDFLSDQGAVDSESQKILNYSIDKAAGLARVYMRASKMDAGKVRFIYEKISVRDLTEEIFAMLQTHAEFNQIVLSNFCDDSFIYVDPAWMKEAISNIVKNAIENAGNGNTVQVSSCQKEEKVFIYIDDSGDPDEIIDETVFERYESSKAGIGIGLHLCKQIIESHLGDISVTRSPLLGGLRFAIALPIQNQKTKIKLEDLE</sequence>
<dbReference type="InterPro" id="IPR003661">
    <property type="entry name" value="HisK_dim/P_dom"/>
</dbReference>
<feature type="domain" description="Histidine kinase" evidence="8">
    <location>
        <begin position="183"/>
        <end position="388"/>
    </location>
</feature>
<comment type="catalytic activity">
    <reaction evidence="1">
        <text>ATP + protein L-histidine = ADP + protein N-phospho-L-histidine.</text>
        <dbReference type="EC" id="2.7.13.3"/>
    </reaction>
</comment>
<dbReference type="PRINTS" id="PR00344">
    <property type="entry name" value="BCTRLSENSOR"/>
</dbReference>
<reference evidence="9" key="1">
    <citation type="journal article" date="2021" name="PeerJ">
        <title>Extensive microbial diversity within the chicken gut microbiome revealed by metagenomics and culture.</title>
        <authorList>
            <person name="Gilroy R."/>
            <person name="Ravi A."/>
            <person name="Getino M."/>
            <person name="Pursley I."/>
            <person name="Horton D.L."/>
            <person name="Alikhan N.F."/>
            <person name="Baker D."/>
            <person name="Gharbi K."/>
            <person name="Hall N."/>
            <person name="Watson M."/>
            <person name="Adriaenssens E.M."/>
            <person name="Foster-Nyarko E."/>
            <person name="Jarju S."/>
            <person name="Secka A."/>
            <person name="Antonio M."/>
            <person name="Oren A."/>
            <person name="Chaudhuri R.R."/>
            <person name="La Ragione R."/>
            <person name="Hildebrand F."/>
            <person name="Pallen M.J."/>
        </authorList>
    </citation>
    <scope>NUCLEOTIDE SEQUENCE</scope>
    <source>
        <strain evidence="9">CHK187-11901</strain>
    </source>
</reference>
<dbReference type="Proteomes" id="UP000823896">
    <property type="component" value="Unassembled WGS sequence"/>
</dbReference>
<dbReference type="InterPro" id="IPR050736">
    <property type="entry name" value="Sensor_HK_Regulatory"/>
</dbReference>
<dbReference type="SMART" id="SM00387">
    <property type="entry name" value="HATPase_c"/>
    <property type="match status" value="1"/>
</dbReference>
<evidence type="ECO:0000256" key="6">
    <source>
        <dbReference type="ARBA" id="ARBA00023012"/>
    </source>
</evidence>
<dbReference type="GO" id="GO:0000155">
    <property type="term" value="F:phosphorelay sensor kinase activity"/>
    <property type="evidence" value="ECO:0007669"/>
    <property type="project" value="InterPro"/>
</dbReference>
<evidence type="ECO:0000256" key="2">
    <source>
        <dbReference type="ARBA" id="ARBA00012438"/>
    </source>
</evidence>
<evidence type="ECO:0000313" key="9">
    <source>
        <dbReference type="EMBL" id="HJC36323.1"/>
    </source>
</evidence>
<feature type="transmembrane region" description="Helical" evidence="7">
    <location>
        <begin position="14"/>
        <end position="35"/>
    </location>
</feature>
<keyword evidence="7" id="KW-0472">Membrane</keyword>
<dbReference type="AlphaFoldDB" id="A0A9D2NRW5"/>
<dbReference type="SUPFAM" id="SSF47384">
    <property type="entry name" value="Homodimeric domain of signal transducing histidine kinase"/>
    <property type="match status" value="1"/>
</dbReference>
<dbReference type="CDD" id="cd00082">
    <property type="entry name" value="HisKA"/>
    <property type="match status" value="1"/>
</dbReference>
<evidence type="ECO:0000256" key="7">
    <source>
        <dbReference type="SAM" id="Phobius"/>
    </source>
</evidence>
<keyword evidence="7" id="KW-1133">Transmembrane helix</keyword>
<evidence type="ECO:0000259" key="8">
    <source>
        <dbReference type="PROSITE" id="PS50109"/>
    </source>
</evidence>
<organism evidence="9 10">
    <name type="scientific">Candidatus Merdibacter merdavium</name>
    <dbReference type="NCBI Taxonomy" id="2838692"/>
    <lineage>
        <taxon>Bacteria</taxon>
        <taxon>Bacillati</taxon>
        <taxon>Bacillota</taxon>
        <taxon>Erysipelotrichia</taxon>
        <taxon>Erysipelotrichales</taxon>
        <taxon>Erysipelotrichaceae</taxon>
        <taxon>Merdibacter</taxon>
    </lineage>
</organism>
<dbReference type="EC" id="2.7.13.3" evidence="2"/>
<evidence type="ECO:0000256" key="4">
    <source>
        <dbReference type="ARBA" id="ARBA00022679"/>
    </source>
</evidence>
<dbReference type="InterPro" id="IPR003594">
    <property type="entry name" value="HATPase_dom"/>
</dbReference>
<dbReference type="EMBL" id="DWWM01000026">
    <property type="protein sequence ID" value="HJC36323.1"/>
    <property type="molecule type" value="Genomic_DNA"/>
</dbReference>
<comment type="caution">
    <text evidence="9">The sequence shown here is derived from an EMBL/GenBank/DDBJ whole genome shotgun (WGS) entry which is preliminary data.</text>
</comment>
<dbReference type="PROSITE" id="PS50109">
    <property type="entry name" value="HIS_KIN"/>
    <property type="match status" value="1"/>
</dbReference>
<evidence type="ECO:0000256" key="5">
    <source>
        <dbReference type="ARBA" id="ARBA00022777"/>
    </source>
</evidence>
<keyword evidence="5 9" id="KW-0418">Kinase</keyword>
<accession>A0A9D2NRW5</accession>
<evidence type="ECO:0000256" key="1">
    <source>
        <dbReference type="ARBA" id="ARBA00000085"/>
    </source>
</evidence>
<evidence type="ECO:0000256" key="3">
    <source>
        <dbReference type="ARBA" id="ARBA00022553"/>
    </source>
</evidence>
<protein>
    <recommendedName>
        <fullName evidence="2">histidine kinase</fullName>
        <ecNumber evidence="2">2.7.13.3</ecNumber>
    </recommendedName>
</protein>
<keyword evidence="6" id="KW-0902">Two-component regulatory system</keyword>
<name>A0A9D2NRW5_9FIRM</name>
<gene>
    <name evidence="9" type="ORF">H9702_04250</name>
</gene>
<keyword evidence="7" id="KW-0812">Transmembrane</keyword>
<dbReference type="Gene3D" id="3.30.565.10">
    <property type="entry name" value="Histidine kinase-like ATPase, C-terminal domain"/>
    <property type="match status" value="1"/>
</dbReference>
<dbReference type="InterPro" id="IPR036097">
    <property type="entry name" value="HisK_dim/P_sf"/>
</dbReference>
<dbReference type="PANTHER" id="PTHR43711:SF1">
    <property type="entry name" value="HISTIDINE KINASE 1"/>
    <property type="match status" value="1"/>
</dbReference>
<keyword evidence="4" id="KW-0808">Transferase</keyword>
<dbReference type="PANTHER" id="PTHR43711">
    <property type="entry name" value="TWO-COMPONENT HISTIDINE KINASE"/>
    <property type="match status" value="1"/>
</dbReference>
<dbReference type="SUPFAM" id="SSF55874">
    <property type="entry name" value="ATPase domain of HSP90 chaperone/DNA topoisomerase II/histidine kinase"/>
    <property type="match status" value="1"/>
</dbReference>
<dbReference type="InterPro" id="IPR036890">
    <property type="entry name" value="HATPase_C_sf"/>
</dbReference>
<dbReference type="InterPro" id="IPR004358">
    <property type="entry name" value="Sig_transdc_His_kin-like_C"/>
</dbReference>
<dbReference type="InterPro" id="IPR005467">
    <property type="entry name" value="His_kinase_dom"/>
</dbReference>
<dbReference type="Pfam" id="PF02518">
    <property type="entry name" value="HATPase_c"/>
    <property type="match status" value="1"/>
</dbReference>
<proteinExistence type="predicted"/>
<feature type="transmembrane region" description="Helical" evidence="7">
    <location>
        <begin position="87"/>
        <end position="109"/>
    </location>
</feature>
<evidence type="ECO:0000313" key="10">
    <source>
        <dbReference type="Proteomes" id="UP000823896"/>
    </source>
</evidence>